<dbReference type="PANTHER" id="PTHR48050:SF13">
    <property type="entry name" value="STEROL 3-BETA-GLUCOSYLTRANSFERASE UGT80A2"/>
    <property type="match status" value="1"/>
</dbReference>
<sequence length="455" mass="48940">MSTLALITLPLPGHMRPMMAAARALQQAGHHPVVVGPADLTARVPDDIATRTIGQTDLPAGAVDHMCACLSRMSRLSDLRQMFRAIATLSQFYLDHLPQAIEQIGADAILHDQLEPGAGLVARSLSRSWGVRHISLACALPMNREPSVPPPFMGWRFRPSRYGAWLNAGYYRVVNALHAEQGLVLANGARRFGLTKPDDLEDWQQVWSVDDGISDQTDLVQGLASLDYPRQSPPTYLGPFRDSRDAYPGLSSIQSERDGRPLAFISLGTLMGGKRRILRAMANAATARGLQPILVHGGRLNVEQADLPTGTIARDFLDQRAIMADAAVAMLHGGYNSTTDAIAAGLPLITVPLAFEQGAIAARVERAQLGRTVGRLGSGLTLRLQQALDAVTGSPTIRAASRRAQFEALAAPGLSGLVASVDGALRQCQPRLRPVDQPGREHVASQHRPEIVPAQ</sequence>
<keyword evidence="3" id="KW-1185">Reference proteome</keyword>
<dbReference type="CDD" id="cd03784">
    <property type="entry name" value="GT1_Gtf-like"/>
    <property type="match status" value="1"/>
</dbReference>
<organism evidence="2 3">
    <name type="scientific">Algimonas porphyrae</name>
    <dbReference type="NCBI Taxonomy" id="1128113"/>
    <lineage>
        <taxon>Bacteria</taxon>
        <taxon>Pseudomonadati</taxon>
        <taxon>Pseudomonadota</taxon>
        <taxon>Alphaproteobacteria</taxon>
        <taxon>Maricaulales</taxon>
        <taxon>Robiginitomaculaceae</taxon>
        <taxon>Algimonas</taxon>
    </lineage>
</organism>
<name>A0ABQ5V0X3_9PROT</name>
<proteinExistence type="predicted"/>
<feature type="region of interest" description="Disordered" evidence="1">
    <location>
        <begin position="434"/>
        <end position="455"/>
    </location>
</feature>
<reference evidence="2" key="2">
    <citation type="submission" date="2023-01" db="EMBL/GenBank/DDBJ databases">
        <title>Draft genome sequence of Algimonas porphyrae strain NBRC 108216.</title>
        <authorList>
            <person name="Sun Q."/>
            <person name="Mori K."/>
        </authorList>
    </citation>
    <scope>NUCLEOTIDE SEQUENCE</scope>
    <source>
        <strain evidence="2">NBRC 108216</strain>
    </source>
</reference>
<evidence type="ECO:0000313" key="3">
    <source>
        <dbReference type="Proteomes" id="UP001161390"/>
    </source>
</evidence>
<comment type="caution">
    <text evidence="2">The sequence shown here is derived from an EMBL/GenBank/DDBJ whole genome shotgun (WGS) entry which is preliminary data.</text>
</comment>
<dbReference type="EMBL" id="BSNJ01000004">
    <property type="protein sequence ID" value="GLQ21073.1"/>
    <property type="molecule type" value="Genomic_DNA"/>
</dbReference>
<dbReference type="RefSeq" id="WP_284372250.1">
    <property type="nucleotide sequence ID" value="NZ_BSNJ01000004.1"/>
</dbReference>
<protein>
    <submittedName>
        <fullName evidence="2">N-glycosyltransferase</fullName>
    </submittedName>
</protein>
<gene>
    <name evidence="2" type="ORF">GCM10007854_20280</name>
</gene>
<reference evidence="2" key="1">
    <citation type="journal article" date="2014" name="Int. J. Syst. Evol. Microbiol.">
        <title>Complete genome of a new Firmicutes species belonging to the dominant human colonic microbiota ('Ruminococcus bicirculans') reveals two chromosomes and a selective capacity to utilize plant glucans.</title>
        <authorList>
            <consortium name="NISC Comparative Sequencing Program"/>
            <person name="Wegmann U."/>
            <person name="Louis P."/>
            <person name="Goesmann A."/>
            <person name="Henrissat B."/>
            <person name="Duncan S.H."/>
            <person name="Flint H.J."/>
        </authorList>
    </citation>
    <scope>NUCLEOTIDE SEQUENCE</scope>
    <source>
        <strain evidence="2">NBRC 108216</strain>
    </source>
</reference>
<accession>A0ABQ5V0X3</accession>
<dbReference type="Proteomes" id="UP001161390">
    <property type="component" value="Unassembled WGS sequence"/>
</dbReference>
<dbReference type="InterPro" id="IPR002213">
    <property type="entry name" value="UDP_glucos_trans"/>
</dbReference>
<dbReference type="PANTHER" id="PTHR48050">
    <property type="entry name" value="STEROL 3-BETA-GLUCOSYLTRANSFERASE"/>
    <property type="match status" value="1"/>
</dbReference>
<dbReference type="Gene3D" id="3.40.50.2000">
    <property type="entry name" value="Glycogen Phosphorylase B"/>
    <property type="match status" value="2"/>
</dbReference>
<feature type="compositionally biased region" description="Basic and acidic residues" evidence="1">
    <location>
        <begin position="438"/>
        <end position="455"/>
    </location>
</feature>
<evidence type="ECO:0000313" key="2">
    <source>
        <dbReference type="EMBL" id="GLQ21073.1"/>
    </source>
</evidence>
<dbReference type="InterPro" id="IPR050426">
    <property type="entry name" value="Glycosyltransferase_28"/>
</dbReference>
<dbReference type="SUPFAM" id="SSF53756">
    <property type="entry name" value="UDP-Glycosyltransferase/glycogen phosphorylase"/>
    <property type="match status" value="1"/>
</dbReference>
<evidence type="ECO:0000256" key="1">
    <source>
        <dbReference type="SAM" id="MobiDB-lite"/>
    </source>
</evidence>